<dbReference type="Gene3D" id="3.30.70.330">
    <property type="match status" value="1"/>
</dbReference>
<sequence length="403" mass="43615">MAPKKKVVVVEKAAPTKAEVAKVETAVVAPKVAAKKSVKFDAPAPAASASKGKGKGKAAKKEAPAPVKKRRRLHQVKKQAAPAGVVVAKKQAAPAAKKAAPAPKKKAAPKKKGPAAAKRARKEEDDEEKKAAGGASSSDEDYSSDDEEDNLSDLADGSSSDDESEDGDKKDKKREKVEYSVVVLRHLPTEFQEPELYKFLGQFGARVTNCFCVRSKRTHESKGSAYVQFDNEAVLPTVVDECNGMALGGRTVRASIRVMHRPMPTKPNIRIRRLKGARHNAHGPLLNRHNVSEKPIMAQLIKYSRAEKKNNEALKALGIDYESTGFSEQLARAPKDLVLKKKERQDVAQVARLQRETVQKEKEARRFGNAAAAAAYAKKAAAAEAKKSGNGKKKPAAKKIVKK</sequence>
<dbReference type="AlphaFoldDB" id="A0A0S4JP72"/>
<dbReference type="SMART" id="SM00360">
    <property type="entry name" value="RRM"/>
    <property type="match status" value="1"/>
</dbReference>
<dbReference type="OMA" id="MPSRQMV"/>
<accession>A0A0S4JP72</accession>
<evidence type="ECO:0000256" key="3">
    <source>
        <dbReference type="ARBA" id="ARBA00023242"/>
    </source>
</evidence>
<evidence type="ECO:0000313" key="7">
    <source>
        <dbReference type="EMBL" id="CUG90894.1"/>
    </source>
</evidence>
<dbReference type="Proteomes" id="UP000051952">
    <property type="component" value="Unassembled WGS sequence"/>
</dbReference>
<dbReference type="GO" id="GO:0005730">
    <property type="term" value="C:nucleolus"/>
    <property type="evidence" value="ECO:0007669"/>
    <property type="project" value="UniProtKB-SubCell"/>
</dbReference>
<feature type="compositionally biased region" description="Low complexity" evidence="5">
    <location>
        <begin position="78"/>
        <end position="102"/>
    </location>
</feature>
<feature type="region of interest" description="Disordered" evidence="5">
    <location>
        <begin position="36"/>
        <end position="175"/>
    </location>
</feature>
<keyword evidence="3" id="KW-0539">Nucleus</keyword>
<evidence type="ECO:0000256" key="4">
    <source>
        <dbReference type="PROSITE-ProRule" id="PRU00176"/>
    </source>
</evidence>
<feature type="compositionally biased region" description="Basic residues" evidence="5">
    <location>
        <begin position="389"/>
        <end position="403"/>
    </location>
</feature>
<evidence type="ECO:0000259" key="6">
    <source>
        <dbReference type="PROSITE" id="PS50102"/>
    </source>
</evidence>
<feature type="region of interest" description="Disordered" evidence="5">
    <location>
        <begin position="383"/>
        <end position="403"/>
    </location>
</feature>
<dbReference type="InterPro" id="IPR035979">
    <property type="entry name" value="RBD_domain_sf"/>
</dbReference>
<gene>
    <name evidence="7" type="ORF">BSAL_29155</name>
</gene>
<dbReference type="GO" id="GO:0003723">
    <property type="term" value="F:RNA binding"/>
    <property type="evidence" value="ECO:0007669"/>
    <property type="project" value="UniProtKB-UniRule"/>
</dbReference>
<dbReference type="EMBL" id="CYKH01001873">
    <property type="protein sequence ID" value="CUG90894.1"/>
    <property type="molecule type" value="Genomic_DNA"/>
</dbReference>
<comment type="subcellular location">
    <subcellularLocation>
        <location evidence="1">Nucleus</location>
        <location evidence="1">Nucleolus</location>
    </subcellularLocation>
</comment>
<dbReference type="SUPFAM" id="SSF54928">
    <property type="entry name" value="RNA-binding domain, RBD"/>
    <property type="match status" value="1"/>
</dbReference>
<dbReference type="OrthoDB" id="21467at2759"/>
<evidence type="ECO:0000313" key="8">
    <source>
        <dbReference type="Proteomes" id="UP000051952"/>
    </source>
</evidence>
<keyword evidence="2 4" id="KW-0694">RNA-binding</keyword>
<dbReference type="PANTHER" id="PTHR46754">
    <property type="entry name" value="MKI67 FHA DOMAIN-INTERACTING NUCLEOLAR PHOSPHOPROTEIN"/>
    <property type="match status" value="1"/>
</dbReference>
<protein>
    <submittedName>
        <fullName evidence="7">RNA-binding protein, putative</fullName>
    </submittedName>
</protein>
<reference evidence="8" key="1">
    <citation type="submission" date="2015-09" db="EMBL/GenBank/DDBJ databases">
        <authorList>
            <consortium name="Pathogen Informatics"/>
        </authorList>
    </citation>
    <scope>NUCLEOTIDE SEQUENCE [LARGE SCALE GENOMIC DNA]</scope>
    <source>
        <strain evidence="8">Lake Konstanz</strain>
    </source>
</reference>
<name>A0A0S4JP72_BODSA</name>
<feature type="compositionally biased region" description="Basic residues" evidence="5">
    <location>
        <begin position="67"/>
        <end position="77"/>
    </location>
</feature>
<proteinExistence type="predicted"/>
<keyword evidence="8" id="KW-1185">Reference proteome</keyword>
<evidence type="ECO:0000256" key="2">
    <source>
        <dbReference type="ARBA" id="ARBA00022884"/>
    </source>
</evidence>
<evidence type="ECO:0000256" key="5">
    <source>
        <dbReference type="SAM" id="MobiDB-lite"/>
    </source>
</evidence>
<dbReference type="Pfam" id="PF00076">
    <property type="entry name" value="RRM_1"/>
    <property type="match status" value="1"/>
</dbReference>
<feature type="compositionally biased region" description="Low complexity" evidence="5">
    <location>
        <begin position="42"/>
        <end position="51"/>
    </location>
</feature>
<organism evidence="7 8">
    <name type="scientific">Bodo saltans</name>
    <name type="common">Flagellated protozoan</name>
    <dbReference type="NCBI Taxonomy" id="75058"/>
    <lineage>
        <taxon>Eukaryota</taxon>
        <taxon>Discoba</taxon>
        <taxon>Euglenozoa</taxon>
        <taxon>Kinetoplastea</taxon>
        <taxon>Metakinetoplastina</taxon>
        <taxon>Eubodonida</taxon>
        <taxon>Bodonidae</taxon>
        <taxon>Bodo</taxon>
    </lineage>
</organism>
<feature type="compositionally biased region" description="Acidic residues" evidence="5">
    <location>
        <begin position="138"/>
        <end position="151"/>
    </location>
</feature>
<feature type="compositionally biased region" description="Basic residues" evidence="5">
    <location>
        <begin position="103"/>
        <end position="113"/>
    </location>
</feature>
<evidence type="ECO:0000256" key="1">
    <source>
        <dbReference type="ARBA" id="ARBA00004604"/>
    </source>
</evidence>
<dbReference type="PROSITE" id="PS50102">
    <property type="entry name" value="RRM"/>
    <property type="match status" value="1"/>
</dbReference>
<dbReference type="InterPro" id="IPR000504">
    <property type="entry name" value="RRM_dom"/>
</dbReference>
<dbReference type="InterPro" id="IPR012677">
    <property type="entry name" value="Nucleotide-bd_a/b_plait_sf"/>
</dbReference>
<feature type="domain" description="RRM" evidence="6">
    <location>
        <begin position="180"/>
        <end position="259"/>
    </location>
</feature>